<gene>
    <name evidence="2" type="ordered locus">FRAAL2767</name>
</gene>
<feature type="region of interest" description="Disordered" evidence="1">
    <location>
        <begin position="1"/>
        <end position="20"/>
    </location>
</feature>
<dbReference type="AlphaFoldDB" id="Q0RM41"/>
<evidence type="ECO:0000313" key="2">
    <source>
        <dbReference type="EMBL" id="CAJ61411.1"/>
    </source>
</evidence>
<dbReference type="HOGENOM" id="CLU_2219239_0_0_11"/>
<dbReference type="STRING" id="326424.FRAAL2767"/>
<dbReference type="EMBL" id="CT573213">
    <property type="protein sequence ID" value="CAJ61411.1"/>
    <property type="molecule type" value="Genomic_DNA"/>
</dbReference>
<reference evidence="2 3" key="1">
    <citation type="journal article" date="2007" name="Genome Res.">
        <title>Genome characteristics of facultatively symbiotic Frankia sp. strains reflect host range and host plant biogeography.</title>
        <authorList>
            <person name="Normand P."/>
            <person name="Lapierre P."/>
            <person name="Tisa L.S."/>
            <person name="Gogarten J.P."/>
            <person name="Alloisio N."/>
            <person name="Bagnarol E."/>
            <person name="Bassi C.A."/>
            <person name="Berry A.M."/>
            <person name="Bickhart D.M."/>
            <person name="Choisne N."/>
            <person name="Couloux A."/>
            <person name="Cournoyer B."/>
            <person name="Cruveiller S."/>
            <person name="Daubin V."/>
            <person name="Demange N."/>
            <person name="Francino M.P."/>
            <person name="Goltsman E."/>
            <person name="Huang Y."/>
            <person name="Kopp O.R."/>
            <person name="Labarre L."/>
            <person name="Lapidus A."/>
            <person name="Lavire C."/>
            <person name="Marechal J."/>
            <person name="Martinez M."/>
            <person name="Mastronunzio J.E."/>
            <person name="Mullin B.C."/>
            <person name="Niemann J."/>
            <person name="Pujic P."/>
            <person name="Rawnsley T."/>
            <person name="Rouy Z."/>
            <person name="Schenowitz C."/>
            <person name="Sellstedt A."/>
            <person name="Tavares F."/>
            <person name="Tomkins J.P."/>
            <person name="Vallenet D."/>
            <person name="Valverde C."/>
            <person name="Wall L.G."/>
            <person name="Wang Y."/>
            <person name="Medigue C."/>
            <person name="Benson D.R."/>
        </authorList>
    </citation>
    <scope>NUCLEOTIDE SEQUENCE [LARGE SCALE GENOMIC DNA]</scope>
    <source>
        <strain evidence="3">DSM 45986 / CECT 9034 / ACN14a</strain>
    </source>
</reference>
<dbReference type="Proteomes" id="UP000000657">
    <property type="component" value="Chromosome"/>
</dbReference>
<sequence length="106" mass="11861">MSRVTTVNRERKGDRMSLHPAHDLPLRDFLVLVSHQTVVFHPWAEEGVAAGRWEVDRRRVDPGLPRRAHRTGLVWAPPGARPLDPRRVTLTPTGLAVLHSALPMAA</sequence>
<dbReference type="KEGG" id="fal:FRAAL2767"/>
<proteinExistence type="predicted"/>
<accession>Q0RM41</accession>
<organism evidence="2 3">
    <name type="scientific">Frankia alni (strain DSM 45986 / CECT 9034 / ACN14a)</name>
    <dbReference type="NCBI Taxonomy" id="326424"/>
    <lineage>
        <taxon>Bacteria</taxon>
        <taxon>Bacillati</taxon>
        <taxon>Actinomycetota</taxon>
        <taxon>Actinomycetes</taxon>
        <taxon>Frankiales</taxon>
        <taxon>Frankiaceae</taxon>
        <taxon>Frankia</taxon>
    </lineage>
</organism>
<evidence type="ECO:0000313" key="3">
    <source>
        <dbReference type="Proteomes" id="UP000000657"/>
    </source>
</evidence>
<evidence type="ECO:0000256" key="1">
    <source>
        <dbReference type="SAM" id="MobiDB-lite"/>
    </source>
</evidence>
<name>Q0RM41_FRAAA</name>
<feature type="compositionally biased region" description="Basic and acidic residues" evidence="1">
    <location>
        <begin position="8"/>
        <end position="20"/>
    </location>
</feature>
<keyword evidence="3" id="KW-1185">Reference proteome</keyword>
<protein>
    <submittedName>
        <fullName evidence="2">Uncharacterized protein</fullName>
    </submittedName>
</protein>